<name>A0A1Y1S330_9SPIO</name>
<dbReference type="AlphaFoldDB" id="A0A1Y1S330"/>
<reference evidence="1 2" key="1">
    <citation type="submission" date="2017-03" db="EMBL/GenBank/DDBJ databases">
        <title>Draft Genome sequence of Marispirochaeta sp. strain JC444.</title>
        <authorList>
            <person name="Shivani Y."/>
            <person name="Subhash Y."/>
            <person name="Sasikala C."/>
            <person name="Ramana C."/>
        </authorList>
    </citation>
    <scope>NUCLEOTIDE SEQUENCE [LARGE SCALE GENOMIC DNA]</scope>
    <source>
        <strain evidence="1 2">JC444</strain>
    </source>
</reference>
<keyword evidence="2" id="KW-1185">Reference proteome</keyword>
<dbReference type="RefSeq" id="WP_083047298.1">
    <property type="nucleotide sequence ID" value="NZ_MWQY01000001.1"/>
</dbReference>
<organism evidence="1 2">
    <name type="scientific">Marispirochaeta aestuarii</name>
    <dbReference type="NCBI Taxonomy" id="1963862"/>
    <lineage>
        <taxon>Bacteria</taxon>
        <taxon>Pseudomonadati</taxon>
        <taxon>Spirochaetota</taxon>
        <taxon>Spirochaetia</taxon>
        <taxon>Spirochaetales</taxon>
        <taxon>Spirochaetaceae</taxon>
        <taxon>Marispirochaeta</taxon>
    </lineage>
</organism>
<accession>A0A1Y1S330</accession>
<gene>
    <name evidence="1" type="ORF">B4O97_00670</name>
</gene>
<dbReference type="OrthoDB" id="342681at2"/>
<protein>
    <submittedName>
        <fullName evidence="1">Uncharacterized protein</fullName>
    </submittedName>
</protein>
<proteinExistence type="predicted"/>
<evidence type="ECO:0000313" key="1">
    <source>
        <dbReference type="EMBL" id="ORC38303.1"/>
    </source>
</evidence>
<dbReference type="STRING" id="1963862.B4O97_00670"/>
<sequence>MNKEKALELIPTDGFIKVATEKKVPLDSRDRSALIRKGNEMFNRGEIELAKRIFLTTSYSDGLIRIGRYYEQQNRHIDALRMYWIAPAPEKRDALIETMSSIVRKWLKEEG</sequence>
<dbReference type="Proteomes" id="UP000192343">
    <property type="component" value="Unassembled WGS sequence"/>
</dbReference>
<comment type="caution">
    <text evidence="1">The sequence shown here is derived from an EMBL/GenBank/DDBJ whole genome shotgun (WGS) entry which is preliminary data.</text>
</comment>
<dbReference type="EMBL" id="MWQY01000001">
    <property type="protein sequence ID" value="ORC38303.1"/>
    <property type="molecule type" value="Genomic_DNA"/>
</dbReference>
<evidence type="ECO:0000313" key="2">
    <source>
        <dbReference type="Proteomes" id="UP000192343"/>
    </source>
</evidence>